<dbReference type="EMBL" id="JAENGY010000402">
    <property type="protein sequence ID" value="KAG6963849.1"/>
    <property type="molecule type" value="Genomic_DNA"/>
</dbReference>
<sequence>MLVEAGVPVYHQICMMHYKLLTLTYADTIFASAGSANLTAVAWNRNDEFLVQTKGPPG</sequence>
<evidence type="ECO:0000313" key="2">
    <source>
        <dbReference type="EMBL" id="KAG6963849.1"/>
    </source>
</evidence>
<dbReference type="InterPro" id="IPR025202">
    <property type="entry name" value="PLD-like_dom"/>
</dbReference>
<evidence type="ECO:0000259" key="1">
    <source>
        <dbReference type="Pfam" id="PF13091"/>
    </source>
</evidence>
<organism evidence="2 3">
    <name type="scientific">Phytophthora aleatoria</name>
    <dbReference type="NCBI Taxonomy" id="2496075"/>
    <lineage>
        <taxon>Eukaryota</taxon>
        <taxon>Sar</taxon>
        <taxon>Stramenopiles</taxon>
        <taxon>Oomycota</taxon>
        <taxon>Peronosporomycetes</taxon>
        <taxon>Peronosporales</taxon>
        <taxon>Peronosporaceae</taxon>
        <taxon>Phytophthora</taxon>
    </lineage>
</organism>
<proteinExistence type="predicted"/>
<gene>
    <name evidence="2" type="ORF">JG688_00007964</name>
</gene>
<reference evidence="2" key="1">
    <citation type="submission" date="2021-01" db="EMBL/GenBank/DDBJ databases">
        <title>Phytophthora aleatoria, a newly-described species from Pinus radiata is distinct from Phytophthora cactorum isolates based on comparative genomics.</title>
        <authorList>
            <person name="Mcdougal R."/>
            <person name="Panda P."/>
            <person name="Williams N."/>
            <person name="Studholme D.J."/>
        </authorList>
    </citation>
    <scope>NUCLEOTIDE SEQUENCE</scope>
    <source>
        <strain evidence="2">NZFS 4037</strain>
    </source>
</reference>
<comment type="caution">
    <text evidence="2">The sequence shown here is derived from an EMBL/GenBank/DDBJ whole genome shotgun (WGS) entry which is preliminary data.</text>
</comment>
<keyword evidence="3" id="KW-1185">Reference proteome</keyword>
<feature type="domain" description="Phospholipase D-like" evidence="1">
    <location>
        <begin position="3"/>
        <end position="56"/>
    </location>
</feature>
<dbReference type="Proteomes" id="UP000709295">
    <property type="component" value="Unassembled WGS sequence"/>
</dbReference>
<accession>A0A8J5IIR7</accession>
<evidence type="ECO:0000313" key="3">
    <source>
        <dbReference type="Proteomes" id="UP000709295"/>
    </source>
</evidence>
<dbReference type="Pfam" id="PF13091">
    <property type="entry name" value="PLDc_2"/>
    <property type="match status" value="1"/>
</dbReference>
<name>A0A8J5IIR7_9STRA</name>
<dbReference type="AlphaFoldDB" id="A0A8J5IIR7"/>
<protein>
    <recommendedName>
        <fullName evidence="1">Phospholipase D-like domain-containing protein</fullName>
    </recommendedName>
</protein>